<gene>
    <name evidence="2" type="ORF">DZC52_12510</name>
</gene>
<reference evidence="2 3" key="1">
    <citation type="submission" date="2018-08" db="EMBL/GenBank/DDBJ databases">
        <title>Wenzhouxiangella salilacus sp. nov., a novel bacterium isolated from a saline lake in Xinjiang Province, China.</title>
        <authorList>
            <person name="Han S."/>
        </authorList>
    </citation>
    <scope>NUCLEOTIDE SEQUENCE [LARGE SCALE GENOMIC DNA]</scope>
    <source>
        <strain evidence="2 3">XDB06</strain>
    </source>
</reference>
<dbReference type="Proteomes" id="UP000260351">
    <property type="component" value="Unassembled WGS sequence"/>
</dbReference>
<dbReference type="Gene3D" id="3.10.450.50">
    <property type="match status" value="1"/>
</dbReference>
<dbReference type="AlphaFoldDB" id="A0A3E1K603"/>
<proteinExistence type="predicted"/>
<organism evidence="2 3">
    <name type="scientific">Wenzhouxiangella sediminis</name>
    <dbReference type="NCBI Taxonomy" id="1792836"/>
    <lineage>
        <taxon>Bacteria</taxon>
        <taxon>Pseudomonadati</taxon>
        <taxon>Pseudomonadota</taxon>
        <taxon>Gammaproteobacteria</taxon>
        <taxon>Chromatiales</taxon>
        <taxon>Wenzhouxiangellaceae</taxon>
        <taxon>Wenzhouxiangella</taxon>
    </lineage>
</organism>
<dbReference type="OrthoDB" id="336094at2"/>
<dbReference type="InterPro" id="IPR032710">
    <property type="entry name" value="NTF2-like_dom_sf"/>
</dbReference>
<dbReference type="RefSeq" id="WP_116651489.1">
    <property type="nucleotide sequence ID" value="NZ_QUZK01000046.1"/>
</dbReference>
<comment type="caution">
    <text evidence="2">The sequence shown here is derived from an EMBL/GenBank/DDBJ whole genome shotgun (WGS) entry which is preliminary data.</text>
</comment>
<sequence>MRSDNPPPPREVVSVARDFKALWLAGELHAAGEKYWDDHVVSIEPHALPDGGDRVCRGIEAVRARNLCWLATHGIEDLSIDGPFVTGDHFALFADMLIAHAGRRTPHSRIAVFVVRNGRIIEQRFFYEQEKPNGRGAP</sequence>
<protein>
    <submittedName>
        <fullName evidence="2">Nuclear transport factor 2 family protein</fullName>
    </submittedName>
</protein>
<evidence type="ECO:0000313" key="2">
    <source>
        <dbReference type="EMBL" id="RFF29463.1"/>
    </source>
</evidence>
<dbReference type="InterPro" id="IPR046860">
    <property type="entry name" value="SnoaL_5"/>
</dbReference>
<evidence type="ECO:0000313" key="3">
    <source>
        <dbReference type="Proteomes" id="UP000260351"/>
    </source>
</evidence>
<evidence type="ECO:0000259" key="1">
    <source>
        <dbReference type="Pfam" id="PF20409"/>
    </source>
</evidence>
<dbReference type="SUPFAM" id="SSF54427">
    <property type="entry name" value="NTF2-like"/>
    <property type="match status" value="1"/>
</dbReference>
<feature type="domain" description="SnoaL-like" evidence="1">
    <location>
        <begin position="15"/>
        <end position="127"/>
    </location>
</feature>
<keyword evidence="3" id="KW-1185">Reference proteome</keyword>
<accession>A0A3E1K603</accession>
<dbReference type="Pfam" id="PF20409">
    <property type="entry name" value="SnoaL_5"/>
    <property type="match status" value="1"/>
</dbReference>
<dbReference type="EMBL" id="QUZK01000046">
    <property type="protein sequence ID" value="RFF29463.1"/>
    <property type="molecule type" value="Genomic_DNA"/>
</dbReference>
<name>A0A3E1K603_9GAMM</name>